<dbReference type="RefSeq" id="WP_008698273.1">
    <property type="nucleotide sequence ID" value="NZ_KE161009.1"/>
</dbReference>
<dbReference type="Pfam" id="PF10934">
    <property type="entry name" value="Sheath_initiator"/>
    <property type="match status" value="1"/>
</dbReference>
<keyword evidence="2" id="KW-1185">Reference proteome</keyword>
<dbReference type="PATRIC" id="fig|457404.5.peg.2617"/>
<evidence type="ECO:0008006" key="3">
    <source>
        <dbReference type="Google" id="ProtNLM"/>
    </source>
</evidence>
<sequence>MALKLNLNTRDLEFDNSMHLKIANKTEDVQQRLILKTELMKGEWFLDKNEGIPWKEIFSETGEDQIRMAKTAIRDMLNNDKGVIEIKELNIYQDLTKNSLNINFKVIATDENEYTIEVSKRG</sequence>
<organism evidence="1 2">
    <name type="scientific">Fusobacterium ulcerans 12-1B</name>
    <dbReference type="NCBI Taxonomy" id="457404"/>
    <lineage>
        <taxon>Bacteria</taxon>
        <taxon>Fusobacteriati</taxon>
        <taxon>Fusobacteriota</taxon>
        <taxon>Fusobacteriia</taxon>
        <taxon>Fusobacteriales</taxon>
        <taxon>Fusobacteriaceae</taxon>
        <taxon>Fusobacterium</taxon>
    </lineage>
</organism>
<reference evidence="1 2" key="1">
    <citation type="submission" date="2012-07" db="EMBL/GenBank/DDBJ databases">
        <title>The Genome Sequence of Fusobacterium ulcerans 12_1B.</title>
        <authorList>
            <consortium name="The Broad Institute Genome Sequencing Platform"/>
            <person name="Earl A."/>
            <person name="Ward D."/>
            <person name="Feldgarden M."/>
            <person name="Gevers D."/>
            <person name="Strauss J."/>
            <person name="Ambrose C.E."/>
            <person name="Allen-Vercoe E."/>
            <person name="Walker B."/>
            <person name="Young S.K."/>
            <person name="Zeng Q."/>
            <person name="Gargeya S."/>
            <person name="Fitzgerald M."/>
            <person name="Haas B."/>
            <person name="Abouelleil A."/>
            <person name="Alvarado L."/>
            <person name="Arachchi H.M."/>
            <person name="Berlin A.M."/>
            <person name="Chapman S.B."/>
            <person name="Goldberg J."/>
            <person name="Griggs A."/>
            <person name="Gujja S."/>
            <person name="Hansen M."/>
            <person name="Howarth C."/>
            <person name="Imamovic A."/>
            <person name="Larimer J."/>
            <person name="McCowen C."/>
            <person name="Montmayeur A."/>
            <person name="Murphy C."/>
            <person name="Neiman D."/>
            <person name="Pearson M."/>
            <person name="Priest M."/>
            <person name="Roberts A."/>
            <person name="Saif S."/>
            <person name="Shea T."/>
            <person name="Sisk P."/>
            <person name="Sykes S."/>
            <person name="Wortman J."/>
            <person name="Nusbaum C."/>
            <person name="Birren B."/>
        </authorList>
    </citation>
    <scope>NUCLEOTIDE SEQUENCE [LARGE SCALE GENOMIC DNA]</scope>
    <source>
        <strain evidence="1 2">12_1B</strain>
    </source>
</reference>
<gene>
    <name evidence="1" type="ORF">HMPREF0402_02534</name>
</gene>
<proteinExistence type="predicted"/>
<dbReference type="InterPro" id="IPR020288">
    <property type="entry name" value="Sheath_initiator"/>
</dbReference>
<dbReference type="EMBL" id="AGWJ02000023">
    <property type="protein sequence ID" value="EHO79795.1"/>
    <property type="molecule type" value="Genomic_DNA"/>
</dbReference>
<dbReference type="BioCyc" id="FSP457404-HMP:GTSQ-2560-MONOMER"/>
<dbReference type="Proteomes" id="UP000003233">
    <property type="component" value="Unassembled WGS sequence"/>
</dbReference>
<evidence type="ECO:0000313" key="2">
    <source>
        <dbReference type="Proteomes" id="UP000003233"/>
    </source>
</evidence>
<comment type="caution">
    <text evidence="1">The sequence shown here is derived from an EMBL/GenBank/DDBJ whole genome shotgun (WGS) entry which is preliminary data.</text>
</comment>
<evidence type="ECO:0000313" key="1">
    <source>
        <dbReference type="EMBL" id="EHO79795.1"/>
    </source>
</evidence>
<accession>H1PVU1</accession>
<dbReference type="HOGENOM" id="CLU_2023376_0_0_0"/>
<dbReference type="Gene3D" id="3.10.450.40">
    <property type="match status" value="1"/>
</dbReference>
<name>H1PVU1_9FUSO</name>
<protein>
    <recommendedName>
        <fullName evidence="3">IraD/Gp25-like domain-containing protein</fullName>
    </recommendedName>
</protein>
<dbReference type="AlphaFoldDB" id="H1PVU1"/>